<keyword evidence="3" id="KW-1185">Reference proteome</keyword>
<evidence type="ECO:0000256" key="1">
    <source>
        <dbReference type="SAM" id="MobiDB-lite"/>
    </source>
</evidence>
<dbReference type="AlphaFoldDB" id="G7YVL8"/>
<feature type="region of interest" description="Disordered" evidence="1">
    <location>
        <begin position="176"/>
        <end position="198"/>
    </location>
</feature>
<reference key="2">
    <citation type="submission" date="2011-10" db="EMBL/GenBank/DDBJ databases">
        <title>The genome and transcriptome sequence of Clonorchis sinensis provide insights into the carcinogenic liver fluke.</title>
        <authorList>
            <person name="Wang X."/>
            <person name="Huang Y."/>
            <person name="Chen W."/>
            <person name="Liu H."/>
            <person name="Guo L."/>
            <person name="Chen Y."/>
            <person name="Luo F."/>
            <person name="Zhou W."/>
            <person name="Sun J."/>
            <person name="Mao Q."/>
            <person name="Liang P."/>
            <person name="Zhou C."/>
            <person name="Tian Y."/>
            <person name="Men J."/>
            <person name="Lv X."/>
            <person name="Huang L."/>
            <person name="Zhou J."/>
            <person name="Hu Y."/>
            <person name="Li R."/>
            <person name="Zhang F."/>
            <person name="Lei H."/>
            <person name="Li X."/>
            <person name="Hu X."/>
            <person name="Liang C."/>
            <person name="Xu J."/>
            <person name="Wu Z."/>
            <person name="Yu X."/>
        </authorList>
    </citation>
    <scope>NUCLEOTIDE SEQUENCE</scope>
    <source>
        <strain>Henan</strain>
    </source>
</reference>
<organism evidence="2 3">
    <name type="scientific">Clonorchis sinensis</name>
    <name type="common">Chinese liver fluke</name>
    <dbReference type="NCBI Taxonomy" id="79923"/>
    <lineage>
        <taxon>Eukaryota</taxon>
        <taxon>Metazoa</taxon>
        <taxon>Spiralia</taxon>
        <taxon>Lophotrochozoa</taxon>
        <taxon>Platyhelminthes</taxon>
        <taxon>Trematoda</taxon>
        <taxon>Digenea</taxon>
        <taxon>Opisthorchiida</taxon>
        <taxon>Opisthorchiata</taxon>
        <taxon>Opisthorchiidae</taxon>
        <taxon>Clonorchis</taxon>
    </lineage>
</organism>
<dbReference type="Proteomes" id="UP000008909">
    <property type="component" value="Unassembled WGS sequence"/>
</dbReference>
<feature type="compositionally biased region" description="Pro residues" evidence="1">
    <location>
        <begin position="189"/>
        <end position="198"/>
    </location>
</feature>
<accession>G7YVL8</accession>
<feature type="region of interest" description="Disordered" evidence="1">
    <location>
        <begin position="44"/>
        <end position="65"/>
    </location>
</feature>
<gene>
    <name evidence="2" type="ORF">CLF_111977</name>
</gene>
<feature type="non-terminal residue" evidence="2">
    <location>
        <position position="1"/>
    </location>
</feature>
<sequence>DSHNAKKHMDQDIVRVNLMTVRKYSFRGIYHEKPYLCDRWSRNTPSEKRCSHRTNRTQQPPLDHSRSINSVISSQLDRISSKITAEYKKRTLKYLNSSFDLNGGVVVLDSSPVDSYQSGIRSNLNFFANFFGSTCALDESCYDPKVESTLKQAQTLARKQIHVSLVFYKQQKRNETTGTPTKTFISRFSPPPGRPATC</sequence>
<reference evidence="2" key="1">
    <citation type="journal article" date="2011" name="Genome Biol.">
        <title>The draft genome of the carcinogenic human liver fluke Clonorchis sinensis.</title>
        <authorList>
            <person name="Wang X."/>
            <person name="Chen W."/>
            <person name="Huang Y."/>
            <person name="Sun J."/>
            <person name="Men J."/>
            <person name="Liu H."/>
            <person name="Luo F."/>
            <person name="Guo L."/>
            <person name="Lv X."/>
            <person name="Deng C."/>
            <person name="Zhou C."/>
            <person name="Fan Y."/>
            <person name="Li X."/>
            <person name="Huang L."/>
            <person name="Hu Y."/>
            <person name="Liang C."/>
            <person name="Hu X."/>
            <person name="Xu J."/>
            <person name="Yu X."/>
        </authorList>
    </citation>
    <scope>NUCLEOTIDE SEQUENCE [LARGE SCALE GENOMIC DNA]</scope>
    <source>
        <strain evidence="2">Henan</strain>
    </source>
</reference>
<protein>
    <submittedName>
        <fullName evidence="2">Uncharacterized protein</fullName>
    </submittedName>
</protein>
<proteinExistence type="predicted"/>
<evidence type="ECO:0000313" key="2">
    <source>
        <dbReference type="EMBL" id="GAA56998.1"/>
    </source>
</evidence>
<evidence type="ECO:0000313" key="3">
    <source>
        <dbReference type="Proteomes" id="UP000008909"/>
    </source>
</evidence>
<feature type="compositionally biased region" description="Polar residues" evidence="1">
    <location>
        <begin position="176"/>
        <end position="186"/>
    </location>
</feature>
<name>G7YVL8_CLOSI</name>
<dbReference type="EMBL" id="DF144485">
    <property type="protein sequence ID" value="GAA56998.1"/>
    <property type="molecule type" value="Genomic_DNA"/>
</dbReference>